<dbReference type="Proteomes" id="UP000540989">
    <property type="component" value="Unassembled WGS sequence"/>
</dbReference>
<dbReference type="PANTHER" id="PTHR42756:SF1">
    <property type="entry name" value="TRANSCRIPTIONAL REPRESSOR OF EMRAB OPERON"/>
    <property type="match status" value="1"/>
</dbReference>
<dbReference type="SMART" id="SM00347">
    <property type="entry name" value="HTH_MARR"/>
    <property type="match status" value="1"/>
</dbReference>
<dbReference type="GO" id="GO:0003677">
    <property type="term" value="F:DNA binding"/>
    <property type="evidence" value="ECO:0007669"/>
    <property type="project" value="UniProtKB-KW"/>
</dbReference>
<evidence type="ECO:0000313" key="6">
    <source>
        <dbReference type="Proteomes" id="UP000540989"/>
    </source>
</evidence>
<evidence type="ECO:0000259" key="4">
    <source>
        <dbReference type="PROSITE" id="PS50995"/>
    </source>
</evidence>
<keyword evidence="1" id="KW-0805">Transcription regulation</keyword>
<dbReference type="PROSITE" id="PS50995">
    <property type="entry name" value="HTH_MARR_2"/>
    <property type="match status" value="1"/>
</dbReference>
<dbReference type="PANTHER" id="PTHR42756">
    <property type="entry name" value="TRANSCRIPTIONAL REGULATOR, MARR"/>
    <property type="match status" value="1"/>
</dbReference>
<evidence type="ECO:0000256" key="3">
    <source>
        <dbReference type="ARBA" id="ARBA00023163"/>
    </source>
</evidence>
<proteinExistence type="predicted"/>
<name>A0A7W8E5R3_9BACT</name>
<feature type="domain" description="HTH marR-type" evidence="4">
    <location>
        <begin position="14"/>
        <end position="148"/>
    </location>
</feature>
<reference evidence="5 6" key="1">
    <citation type="submission" date="2020-08" db="EMBL/GenBank/DDBJ databases">
        <title>Genomic Encyclopedia of Type Strains, Phase IV (KMG-V): Genome sequencing to study the core and pangenomes of soil and plant-associated prokaryotes.</title>
        <authorList>
            <person name="Whitman W."/>
        </authorList>
    </citation>
    <scope>NUCLEOTIDE SEQUENCE [LARGE SCALE GENOMIC DNA]</scope>
    <source>
        <strain evidence="5 6">M8UP14</strain>
    </source>
</reference>
<dbReference type="InterPro" id="IPR036388">
    <property type="entry name" value="WH-like_DNA-bd_sf"/>
</dbReference>
<gene>
    <name evidence="5" type="ORF">HDF16_005144</name>
</gene>
<accession>A0A7W8E5R3</accession>
<dbReference type="GO" id="GO:0003700">
    <property type="term" value="F:DNA-binding transcription factor activity"/>
    <property type="evidence" value="ECO:0007669"/>
    <property type="project" value="InterPro"/>
</dbReference>
<evidence type="ECO:0000313" key="5">
    <source>
        <dbReference type="EMBL" id="MBB5060408.1"/>
    </source>
</evidence>
<protein>
    <submittedName>
        <fullName evidence="5">DNA-binding MarR family transcriptional regulator</fullName>
    </submittedName>
</protein>
<dbReference type="PRINTS" id="PR00598">
    <property type="entry name" value="HTHMARR"/>
</dbReference>
<dbReference type="Gene3D" id="1.10.10.10">
    <property type="entry name" value="Winged helix-like DNA-binding domain superfamily/Winged helix DNA-binding domain"/>
    <property type="match status" value="1"/>
</dbReference>
<sequence length="159" mass="18459">MKDFNDSTRKVSLPERVLRLPVYLMLALTREGYKHAIRSGIELRMPHYVVLAILAELEPCSQKQISKYIALDKSDVTKLMNELESMSLVQRVEDRQDRRRHSVRLTAKGKRQLEFSDRELNSSMRDFLSALSDAEYQQLQQLLLKALRGHDERFGIAGI</sequence>
<dbReference type="InterPro" id="IPR036390">
    <property type="entry name" value="WH_DNA-bd_sf"/>
</dbReference>
<dbReference type="SUPFAM" id="SSF46785">
    <property type="entry name" value="Winged helix' DNA-binding domain"/>
    <property type="match status" value="1"/>
</dbReference>
<evidence type="ECO:0000256" key="1">
    <source>
        <dbReference type="ARBA" id="ARBA00023015"/>
    </source>
</evidence>
<dbReference type="Pfam" id="PF01047">
    <property type="entry name" value="MarR"/>
    <property type="match status" value="1"/>
</dbReference>
<keyword evidence="3" id="KW-0804">Transcription</keyword>
<keyword evidence="6" id="KW-1185">Reference proteome</keyword>
<dbReference type="RefSeq" id="WP_184222695.1">
    <property type="nucleotide sequence ID" value="NZ_JACHIP010000013.1"/>
</dbReference>
<keyword evidence="2 5" id="KW-0238">DNA-binding</keyword>
<dbReference type="AlphaFoldDB" id="A0A7W8E5R3"/>
<organism evidence="5 6">
    <name type="scientific">Granulicella aggregans</name>
    <dbReference type="NCBI Taxonomy" id="474949"/>
    <lineage>
        <taxon>Bacteria</taxon>
        <taxon>Pseudomonadati</taxon>
        <taxon>Acidobacteriota</taxon>
        <taxon>Terriglobia</taxon>
        <taxon>Terriglobales</taxon>
        <taxon>Acidobacteriaceae</taxon>
        <taxon>Granulicella</taxon>
    </lineage>
</organism>
<dbReference type="InterPro" id="IPR000835">
    <property type="entry name" value="HTH_MarR-typ"/>
</dbReference>
<dbReference type="EMBL" id="JACHIP010000013">
    <property type="protein sequence ID" value="MBB5060408.1"/>
    <property type="molecule type" value="Genomic_DNA"/>
</dbReference>
<comment type="caution">
    <text evidence="5">The sequence shown here is derived from an EMBL/GenBank/DDBJ whole genome shotgun (WGS) entry which is preliminary data.</text>
</comment>
<evidence type="ECO:0000256" key="2">
    <source>
        <dbReference type="ARBA" id="ARBA00023125"/>
    </source>
</evidence>